<keyword evidence="4 6" id="KW-1133">Transmembrane helix</keyword>
<dbReference type="InterPro" id="IPR027379">
    <property type="entry name" value="CLS_N"/>
</dbReference>
<gene>
    <name evidence="9" type="ORF">HCN08_05265</name>
</gene>
<keyword evidence="10" id="KW-1185">Reference proteome</keyword>
<keyword evidence="2" id="KW-1003">Cell membrane</keyword>
<evidence type="ECO:0000256" key="5">
    <source>
        <dbReference type="ARBA" id="ARBA00023136"/>
    </source>
</evidence>
<dbReference type="Pfam" id="PF13396">
    <property type="entry name" value="PLDc_N"/>
    <property type="match status" value="1"/>
</dbReference>
<feature type="domain" description="SHOCT" evidence="7">
    <location>
        <begin position="115"/>
        <end position="142"/>
    </location>
</feature>
<keyword evidence="5 6" id="KW-0472">Membrane</keyword>
<evidence type="ECO:0000313" key="10">
    <source>
        <dbReference type="Proteomes" id="UP000734511"/>
    </source>
</evidence>
<accession>A0ABX0ZK34</accession>
<evidence type="ECO:0000256" key="2">
    <source>
        <dbReference type="ARBA" id="ARBA00022475"/>
    </source>
</evidence>
<evidence type="ECO:0000256" key="3">
    <source>
        <dbReference type="ARBA" id="ARBA00022692"/>
    </source>
</evidence>
<keyword evidence="3 6" id="KW-0812">Transmembrane</keyword>
<evidence type="ECO:0000256" key="4">
    <source>
        <dbReference type="ARBA" id="ARBA00022989"/>
    </source>
</evidence>
<sequence length="143" mass="15977">MSNTDTVYLAYDYPVLGAFLTALWVFLWVLWVFLLFRIVVDIFRDDTMNGWVKTAWLVFVLVLPFLGVFVYVCVRGAGMGRREATHAKAQRAEFDDYVRKTAAGGGSGTSGGAADELAKLADMKNSGHLTEEEFQRAKQKILS</sequence>
<evidence type="ECO:0000259" key="8">
    <source>
        <dbReference type="Pfam" id="PF13396"/>
    </source>
</evidence>
<dbReference type="EMBL" id="JAATEJ010000003">
    <property type="protein sequence ID" value="NJP42822.1"/>
    <property type="molecule type" value="Genomic_DNA"/>
</dbReference>
<proteinExistence type="predicted"/>
<evidence type="ECO:0000259" key="7">
    <source>
        <dbReference type="Pfam" id="PF09851"/>
    </source>
</evidence>
<evidence type="ECO:0000256" key="1">
    <source>
        <dbReference type="ARBA" id="ARBA00004651"/>
    </source>
</evidence>
<feature type="domain" description="Cardiolipin synthase N-terminal" evidence="8">
    <location>
        <begin position="29"/>
        <end position="75"/>
    </location>
</feature>
<feature type="transmembrane region" description="Helical" evidence="6">
    <location>
        <begin position="54"/>
        <end position="74"/>
    </location>
</feature>
<comment type="subcellular location">
    <subcellularLocation>
        <location evidence="1">Cell membrane</location>
        <topology evidence="1">Multi-pass membrane protein</topology>
    </subcellularLocation>
</comment>
<reference evidence="9 10" key="1">
    <citation type="submission" date="2020-03" db="EMBL/GenBank/DDBJ databases">
        <title>WGS of actinomycetes isolated from Thailand.</title>
        <authorList>
            <person name="Thawai C."/>
        </authorList>
    </citation>
    <scope>NUCLEOTIDE SEQUENCE [LARGE SCALE GENOMIC DNA]</scope>
    <source>
        <strain evidence="9 10">PRB2-1</strain>
    </source>
</reference>
<dbReference type="RefSeq" id="WP_167981705.1">
    <property type="nucleotide sequence ID" value="NZ_JAATEJ010000003.1"/>
</dbReference>
<dbReference type="InterPro" id="IPR018649">
    <property type="entry name" value="SHOCT"/>
</dbReference>
<protein>
    <submittedName>
        <fullName evidence="9">SHOCT domain-containing protein</fullName>
    </submittedName>
</protein>
<evidence type="ECO:0000256" key="6">
    <source>
        <dbReference type="SAM" id="Phobius"/>
    </source>
</evidence>
<evidence type="ECO:0000313" key="9">
    <source>
        <dbReference type="EMBL" id="NJP42822.1"/>
    </source>
</evidence>
<dbReference type="Pfam" id="PF09851">
    <property type="entry name" value="SHOCT"/>
    <property type="match status" value="1"/>
</dbReference>
<feature type="transmembrane region" description="Helical" evidence="6">
    <location>
        <begin position="12"/>
        <end position="34"/>
    </location>
</feature>
<comment type="caution">
    <text evidence="9">The sequence shown here is derived from an EMBL/GenBank/DDBJ whole genome shotgun (WGS) entry which is preliminary data.</text>
</comment>
<organism evidence="9 10">
    <name type="scientific">Actinacidiphila epipremni</name>
    <dbReference type="NCBI Taxonomy" id="2053013"/>
    <lineage>
        <taxon>Bacteria</taxon>
        <taxon>Bacillati</taxon>
        <taxon>Actinomycetota</taxon>
        <taxon>Actinomycetes</taxon>
        <taxon>Kitasatosporales</taxon>
        <taxon>Streptomycetaceae</taxon>
        <taxon>Actinacidiphila</taxon>
    </lineage>
</organism>
<dbReference type="Proteomes" id="UP000734511">
    <property type="component" value="Unassembled WGS sequence"/>
</dbReference>
<name>A0ABX0ZK34_9ACTN</name>